<feature type="compositionally biased region" description="Polar residues" evidence="6">
    <location>
        <begin position="106"/>
        <end position="119"/>
    </location>
</feature>
<keyword evidence="4 7" id="KW-0472">Membrane</keyword>
<dbReference type="PANTHER" id="PTHR47685">
    <property type="entry name" value="MAGNESIUM TRANSPORT PROTEIN CORA"/>
    <property type="match status" value="1"/>
</dbReference>
<dbReference type="Pfam" id="PF01544">
    <property type="entry name" value="CorA"/>
    <property type="match status" value="1"/>
</dbReference>
<dbReference type="EMBL" id="MU032351">
    <property type="protein sequence ID" value="KAF3761449.1"/>
    <property type="molecule type" value="Genomic_DNA"/>
</dbReference>
<dbReference type="RefSeq" id="XP_040772428.1">
    <property type="nucleotide sequence ID" value="XM_040925734.1"/>
</dbReference>
<keyword evidence="2 7" id="KW-0812">Transmembrane</keyword>
<feature type="coiled-coil region" evidence="5">
    <location>
        <begin position="478"/>
        <end position="505"/>
    </location>
</feature>
<evidence type="ECO:0000256" key="4">
    <source>
        <dbReference type="ARBA" id="ARBA00023136"/>
    </source>
</evidence>
<keyword evidence="3 7" id="KW-1133">Transmembrane helix</keyword>
<evidence type="ECO:0000313" key="8">
    <source>
        <dbReference type="EMBL" id="KAF3761449.1"/>
    </source>
</evidence>
<accession>A0A9P5CJQ0</accession>
<protein>
    <recommendedName>
        <fullName evidence="10">Ankyrin repeat protein</fullName>
    </recommendedName>
</protein>
<reference evidence="8" key="1">
    <citation type="journal article" date="2020" name="Phytopathology">
        <title>Genome sequence of the chestnut blight fungus Cryphonectria parasitica EP155: A fundamental resource for an archetypical invasive plant pathogen.</title>
        <authorList>
            <person name="Crouch J.A."/>
            <person name="Dawe A."/>
            <person name="Aerts A."/>
            <person name="Barry K."/>
            <person name="Churchill A.C.L."/>
            <person name="Grimwood J."/>
            <person name="Hillman B."/>
            <person name="Milgroom M.G."/>
            <person name="Pangilinan J."/>
            <person name="Smith M."/>
            <person name="Salamov A."/>
            <person name="Schmutz J."/>
            <person name="Yadav J."/>
            <person name="Grigoriev I.V."/>
            <person name="Nuss D."/>
        </authorList>
    </citation>
    <scope>NUCLEOTIDE SEQUENCE</scope>
    <source>
        <strain evidence="8">EP155</strain>
    </source>
</reference>
<evidence type="ECO:0000256" key="6">
    <source>
        <dbReference type="SAM" id="MobiDB-lite"/>
    </source>
</evidence>
<evidence type="ECO:0000313" key="9">
    <source>
        <dbReference type="Proteomes" id="UP000803844"/>
    </source>
</evidence>
<dbReference type="GO" id="GO:0046873">
    <property type="term" value="F:metal ion transmembrane transporter activity"/>
    <property type="evidence" value="ECO:0007669"/>
    <property type="project" value="InterPro"/>
</dbReference>
<feature type="transmembrane region" description="Helical" evidence="7">
    <location>
        <begin position="597"/>
        <end position="616"/>
    </location>
</feature>
<proteinExistence type="predicted"/>
<feature type="region of interest" description="Disordered" evidence="6">
    <location>
        <begin position="101"/>
        <end position="120"/>
    </location>
</feature>
<dbReference type="InterPro" id="IPR045863">
    <property type="entry name" value="CorA_TM1_TM2"/>
</dbReference>
<keyword evidence="9" id="KW-1185">Reference proteome</keyword>
<dbReference type="Proteomes" id="UP000803844">
    <property type="component" value="Unassembled WGS sequence"/>
</dbReference>
<dbReference type="GeneID" id="63842863"/>
<organism evidence="8 9">
    <name type="scientific">Cryphonectria parasitica (strain ATCC 38755 / EP155)</name>
    <dbReference type="NCBI Taxonomy" id="660469"/>
    <lineage>
        <taxon>Eukaryota</taxon>
        <taxon>Fungi</taxon>
        <taxon>Dikarya</taxon>
        <taxon>Ascomycota</taxon>
        <taxon>Pezizomycotina</taxon>
        <taxon>Sordariomycetes</taxon>
        <taxon>Sordariomycetidae</taxon>
        <taxon>Diaporthales</taxon>
        <taxon>Cryphonectriaceae</taxon>
        <taxon>Cryphonectria-Endothia species complex</taxon>
        <taxon>Cryphonectria</taxon>
    </lineage>
</organism>
<dbReference type="Gene3D" id="1.20.58.340">
    <property type="entry name" value="Magnesium transport protein CorA, transmembrane region"/>
    <property type="match status" value="1"/>
</dbReference>
<comment type="caution">
    <text evidence="8">The sequence shown here is derived from an EMBL/GenBank/DDBJ whole genome shotgun (WGS) entry which is preliminary data.</text>
</comment>
<dbReference type="AlphaFoldDB" id="A0A9P5CJQ0"/>
<evidence type="ECO:0000256" key="5">
    <source>
        <dbReference type="SAM" id="Coils"/>
    </source>
</evidence>
<feature type="transmembrane region" description="Helical" evidence="7">
    <location>
        <begin position="628"/>
        <end position="647"/>
    </location>
</feature>
<feature type="region of interest" description="Disordered" evidence="6">
    <location>
        <begin position="212"/>
        <end position="231"/>
    </location>
</feature>
<dbReference type="InterPro" id="IPR002523">
    <property type="entry name" value="MgTranspt_CorA/ZnTranspt_ZntB"/>
</dbReference>
<name>A0A9P5CJQ0_CRYP1</name>
<dbReference type="InterPro" id="IPR050829">
    <property type="entry name" value="CorA_MIT"/>
</dbReference>
<evidence type="ECO:0000256" key="3">
    <source>
        <dbReference type="ARBA" id="ARBA00022989"/>
    </source>
</evidence>
<evidence type="ECO:0000256" key="1">
    <source>
        <dbReference type="ARBA" id="ARBA00004141"/>
    </source>
</evidence>
<dbReference type="GO" id="GO:0016020">
    <property type="term" value="C:membrane"/>
    <property type="evidence" value="ECO:0007669"/>
    <property type="project" value="UniProtKB-SubCell"/>
</dbReference>
<feature type="transmembrane region" description="Helical" evidence="7">
    <location>
        <begin position="511"/>
        <end position="535"/>
    </location>
</feature>
<evidence type="ECO:0008006" key="10">
    <source>
        <dbReference type="Google" id="ProtNLM"/>
    </source>
</evidence>
<evidence type="ECO:0000256" key="2">
    <source>
        <dbReference type="ARBA" id="ARBA00022692"/>
    </source>
</evidence>
<comment type="subcellular location">
    <subcellularLocation>
        <location evidence="1">Membrane</location>
        <topology evidence="1">Multi-pass membrane protein</topology>
    </subcellularLocation>
</comment>
<keyword evidence="5" id="KW-0175">Coiled coil</keyword>
<dbReference type="PANTHER" id="PTHR47685:SF1">
    <property type="entry name" value="MAGNESIUM TRANSPORT PROTEIN CORA"/>
    <property type="match status" value="1"/>
</dbReference>
<dbReference type="SUPFAM" id="SSF144083">
    <property type="entry name" value="Magnesium transport protein CorA, transmembrane region"/>
    <property type="match status" value="1"/>
</dbReference>
<feature type="transmembrane region" description="Helical" evidence="7">
    <location>
        <begin position="157"/>
        <end position="179"/>
    </location>
</feature>
<gene>
    <name evidence="8" type="ORF">M406DRAFT_74401</name>
</gene>
<evidence type="ECO:0000256" key="7">
    <source>
        <dbReference type="SAM" id="Phobius"/>
    </source>
</evidence>
<dbReference type="OrthoDB" id="5242305at2759"/>
<sequence>MSPMLLLYLGARFSMRHVAKVPRQFLFLGLLLAHELSLICLASRTDQLLVHHLVHRQMQAGSGQNSLHFHLYLFIHCREVLHSRLLISILGSEGVAWDQKRPFPHPNQQKRNQTSSSRPDQYFYSHLDDISRRDQDQVVYRYTKQEGLPKIFMVDQMWLWVINGGMSTVDMNLLLVAFANRLELDTLITCLPARWRTETVKPSLVTTVLPKDDLLQGPSIEPPGPTDDPPEPFFMTPAVEDLNQDPDIPDLIDEIIVVEPTDVKDLHMHTRPHSQEGFAADPMDVQHRVMRHLKETAREPITSIYDLAGLIATCCVSVFDENQIPEEMQFFDFFERSIGSIIEGATQSLYDFKKELSSDPYHLDEPTDDDLNIAKEIDYLVEIEDIQDELRILKLVLKDQKMASEQLDSVLLQGKRKLSLSHHESEEIHSMIDLSCLKHHSDRIVEMEKLARTAHDSLKHLIDLKQKQANFSEAISSRKLARETAKNTELQIQQTEEMNKQALETARQGKVLMVFTVVTIIFLPLSFMATFFAINIDAFPVNEAGKLELGYILKYMLSISLALAIPFVLVVFRIDYVKQMGKYVREGVLKAVNSPRLIPAICYSTLGLIFVVVPSITWTSKLATTAKVAVTICLALAVVLVAVGVGLKRLVNLARSTADRSTVTSGSEYFTETSRR</sequence>
<feature type="transmembrane region" description="Helical" evidence="7">
    <location>
        <begin position="555"/>
        <end position="576"/>
    </location>
</feature>